<dbReference type="Proteomes" id="UP000422764">
    <property type="component" value="Chromosome"/>
</dbReference>
<dbReference type="AlphaFoldDB" id="A0A6I6EWI4"/>
<name>A0A6I6EWI4_9CLOT</name>
<protein>
    <submittedName>
        <fullName evidence="1">Uncharacterized protein</fullName>
    </submittedName>
</protein>
<accession>A0A6I6EWI4</accession>
<reference evidence="1 2" key="1">
    <citation type="submission" date="2019-12" db="EMBL/GenBank/DDBJ databases">
        <title>Genome sequenceing of Clostridium bovifaecis.</title>
        <authorList>
            <person name="Yao Y."/>
        </authorList>
    </citation>
    <scope>NUCLEOTIDE SEQUENCE [LARGE SCALE GENOMIC DNA]</scope>
    <source>
        <strain evidence="1 2">BXX</strain>
    </source>
</reference>
<gene>
    <name evidence="1" type="ORF">GOM49_05130</name>
</gene>
<organism evidence="1 2">
    <name type="scientific">Clostridium bovifaecis</name>
    <dbReference type="NCBI Taxonomy" id="2184719"/>
    <lineage>
        <taxon>Bacteria</taxon>
        <taxon>Bacillati</taxon>
        <taxon>Bacillota</taxon>
        <taxon>Clostridia</taxon>
        <taxon>Eubacteriales</taxon>
        <taxon>Clostridiaceae</taxon>
        <taxon>Clostridium</taxon>
    </lineage>
</organism>
<evidence type="ECO:0000313" key="2">
    <source>
        <dbReference type="Proteomes" id="UP000422764"/>
    </source>
</evidence>
<dbReference type="EMBL" id="CP046522">
    <property type="protein sequence ID" value="QGU94561.1"/>
    <property type="molecule type" value="Genomic_DNA"/>
</dbReference>
<evidence type="ECO:0000313" key="1">
    <source>
        <dbReference type="EMBL" id="QGU94561.1"/>
    </source>
</evidence>
<keyword evidence="2" id="KW-1185">Reference proteome</keyword>
<sequence length="80" mass="9312">MKVIFEFKDSNGEVLSENNIEKELTDDEILVLLNSMEVAYPVNNGFLFTVKHCIVESSIYDMFSEPYKLKIILREKAQHI</sequence>
<proteinExistence type="predicted"/>